<dbReference type="Pfam" id="PF00403">
    <property type="entry name" value="HMA"/>
    <property type="match status" value="1"/>
</dbReference>
<dbReference type="Gene3D" id="1.10.4030.10">
    <property type="entry name" value="Porin chaperone SurA, peptide-binding domain"/>
    <property type="match status" value="1"/>
</dbReference>
<dbReference type="InterPro" id="IPR017969">
    <property type="entry name" value="Heavy-metal-associated_CS"/>
</dbReference>
<dbReference type="AlphaFoldDB" id="A0A5D3WHC7"/>
<evidence type="ECO:0000256" key="2">
    <source>
        <dbReference type="SAM" id="Phobius"/>
    </source>
</evidence>
<dbReference type="PROSITE" id="PS50846">
    <property type="entry name" value="HMA_2"/>
    <property type="match status" value="1"/>
</dbReference>
<dbReference type="InterPro" id="IPR027304">
    <property type="entry name" value="Trigger_fact/SurA_dom_sf"/>
</dbReference>
<feature type="transmembrane region" description="Helical" evidence="2">
    <location>
        <begin position="27"/>
        <end position="45"/>
    </location>
</feature>
<comment type="caution">
    <text evidence="4">The sequence shown here is derived from an EMBL/GenBank/DDBJ whole genome shotgun (WGS) entry which is preliminary data.</text>
</comment>
<evidence type="ECO:0000259" key="3">
    <source>
        <dbReference type="PROSITE" id="PS50846"/>
    </source>
</evidence>
<dbReference type="CDD" id="cd00371">
    <property type="entry name" value="HMA"/>
    <property type="match status" value="1"/>
</dbReference>
<name>A0A5D3WHC7_9BACT</name>
<reference evidence="4 5" key="1">
    <citation type="submission" date="2019-07" db="EMBL/GenBank/DDBJ databases">
        <title>Genomic Encyclopedia of Type Strains, Phase IV (KMG-IV): sequencing the most valuable type-strain genomes for metagenomic binning, comparative biology and taxonomic classification.</title>
        <authorList>
            <person name="Goeker M."/>
        </authorList>
    </citation>
    <scope>NUCLEOTIDE SEQUENCE [LARGE SCALE GENOMIC DNA]</scope>
    <source>
        <strain evidence="4 5">SS015</strain>
    </source>
</reference>
<dbReference type="Pfam" id="PF13624">
    <property type="entry name" value="SurA_N_3"/>
    <property type="match status" value="1"/>
</dbReference>
<gene>
    <name evidence="4" type="ORF">EDC39_10754</name>
</gene>
<dbReference type="GO" id="GO:0046872">
    <property type="term" value="F:metal ion binding"/>
    <property type="evidence" value="ECO:0007669"/>
    <property type="project" value="UniProtKB-KW"/>
</dbReference>
<keyword evidence="2" id="KW-1133">Transmembrane helix</keyword>
<dbReference type="OrthoDB" id="5401641at2"/>
<accession>A0A5D3WHC7</accession>
<keyword evidence="1" id="KW-0479">Metal-binding</keyword>
<dbReference type="Proteomes" id="UP000324159">
    <property type="component" value="Unassembled WGS sequence"/>
</dbReference>
<sequence>MSREKKKATGSQPLRKGLLETMKRSRWMLIPGLLLVAVGIGWWLYPVGFDPAGAALAEYQVEKLSCGSCVQKIDQALKAGGGVGEIEVSLTSGRCRVVFDPSRISSDAIARRITEAGYPARLLTELSPEEYAGLRQQQARLGAKYVAKVGSRLVSRDDFETALRQRLGEREVTPALLEQLRRQLWNDLRQREMLLAEAEAEGILVQPGEVDARLAQLRKGHANLDELIAQRFGDMETFRRQLREDMTIERLVEEKVLAGITDPGQRQLRLQQWLGDLARRTDVVIFDSRLKRAVASGGDCDSGCCG</sequence>
<dbReference type="SUPFAM" id="SSF55008">
    <property type="entry name" value="HMA, heavy metal-associated domain"/>
    <property type="match status" value="1"/>
</dbReference>
<organism evidence="4 5">
    <name type="scientific">Geothermobacter ehrlichii</name>
    <dbReference type="NCBI Taxonomy" id="213224"/>
    <lineage>
        <taxon>Bacteria</taxon>
        <taxon>Pseudomonadati</taxon>
        <taxon>Thermodesulfobacteriota</taxon>
        <taxon>Desulfuromonadia</taxon>
        <taxon>Desulfuromonadales</taxon>
        <taxon>Geothermobacteraceae</taxon>
        <taxon>Geothermobacter</taxon>
    </lineage>
</organism>
<evidence type="ECO:0000313" key="4">
    <source>
        <dbReference type="EMBL" id="TYO98259.1"/>
    </source>
</evidence>
<dbReference type="PROSITE" id="PS01047">
    <property type="entry name" value="HMA_1"/>
    <property type="match status" value="1"/>
</dbReference>
<protein>
    <submittedName>
        <fullName evidence="4">Copper chaperone CopZ</fullName>
    </submittedName>
</protein>
<dbReference type="InterPro" id="IPR006121">
    <property type="entry name" value="HMA_dom"/>
</dbReference>
<keyword evidence="5" id="KW-1185">Reference proteome</keyword>
<dbReference type="EMBL" id="VNIB01000007">
    <property type="protein sequence ID" value="TYO98259.1"/>
    <property type="molecule type" value="Genomic_DNA"/>
</dbReference>
<feature type="domain" description="HMA" evidence="3">
    <location>
        <begin position="55"/>
        <end position="121"/>
    </location>
</feature>
<dbReference type="SUPFAM" id="SSF109998">
    <property type="entry name" value="Triger factor/SurA peptide-binding domain-like"/>
    <property type="match status" value="1"/>
</dbReference>
<dbReference type="Gene3D" id="3.30.70.100">
    <property type="match status" value="1"/>
</dbReference>
<evidence type="ECO:0000313" key="5">
    <source>
        <dbReference type="Proteomes" id="UP000324159"/>
    </source>
</evidence>
<dbReference type="InterPro" id="IPR036163">
    <property type="entry name" value="HMA_dom_sf"/>
</dbReference>
<evidence type="ECO:0000256" key="1">
    <source>
        <dbReference type="ARBA" id="ARBA00022723"/>
    </source>
</evidence>
<proteinExistence type="predicted"/>
<keyword evidence="2" id="KW-0812">Transmembrane</keyword>
<dbReference type="FunFam" id="3.30.70.100:FF:000001">
    <property type="entry name" value="ATPase copper transporting beta"/>
    <property type="match status" value="1"/>
</dbReference>
<keyword evidence="2" id="KW-0472">Membrane</keyword>